<dbReference type="OrthoDB" id="690644at2759"/>
<evidence type="ECO:0000313" key="7">
    <source>
        <dbReference type="EMBL" id="KAF8688325.1"/>
    </source>
</evidence>
<dbReference type="GO" id="GO:0009649">
    <property type="term" value="P:entrainment of circadian clock"/>
    <property type="evidence" value="ECO:0007669"/>
    <property type="project" value="TreeGrafter"/>
</dbReference>
<feature type="compositionally biased region" description="Low complexity" evidence="5">
    <location>
        <begin position="52"/>
        <end position="67"/>
    </location>
</feature>
<dbReference type="PANTHER" id="PTHR33469:SF32">
    <property type="entry name" value="OS08G0366300 PROTEIN"/>
    <property type="match status" value="1"/>
</dbReference>
<dbReference type="GO" id="GO:0005634">
    <property type="term" value="C:nucleus"/>
    <property type="evidence" value="ECO:0007669"/>
    <property type="project" value="UniProtKB-SubCell"/>
</dbReference>
<feature type="region of interest" description="Disordered" evidence="5">
    <location>
        <begin position="1"/>
        <end position="67"/>
    </location>
</feature>
<keyword evidence="4" id="KW-0539">Nucleus</keyword>
<accession>A0A835B7I8</accession>
<evidence type="ECO:0000256" key="3">
    <source>
        <dbReference type="ARBA" id="ARBA00023108"/>
    </source>
</evidence>
<protein>
    <recommendedName>
        <fullName evidence="6">Protein EARLY FLOWERING 4 domain-containing protein</fullName>
    </recommendedName>
</protein>
<dbReference type="GO" id="GO:0042753">
    <property type="term" value="P:positive regulation of circadian rhythm"/>
    <property type="evidence" value="ECO:0007669"/>
    <property type="project" value="InterPro"/>
</dbReference>
<gene>
    <name evidence="7" type="ORF">HU200_042286</name>
</gene>
<comment type="caution">
    <text evidence="7">The sequence shown here is derived from an EMBL/GenBank/DDBJ whole genome shotgun (WGS) entry which is preliminary data.</text>
</comment>
<keyword evidence="8" id="KW-1185">Reference proteome</keyword>
<comment type="similarity">
    <text evidence="2">Belongs to the EARLY FLOWERING 4 family.</text>
</comment>
<dbReference type="Pfam" id="PF07011">
    <property type="entry name" value="Elf4"/>
    <property type="match status" value="1"/>
</dbReference>
<name>A0A835B7I8_9POAL</name>
<evidence type="ECO:0000256" key="2">
    <source>
        <dbReference type="ARBA" id="ARBA00009514"/>
    </source>
</evidence>
<reference evidence="7" key="1">
    <citation type="submission" date="2020-07" db="EMBL/GenBank/DDBJ databases">
        <title>Genome sequence and genetic diversity analysis of an under-domesticated orphan crop, white fonio (Digitaria exilis).</title>
        <authorList>
            <person name="Bennetzen J.L."/>
            <person name="Chen S."/>
            <person name="Ma X."/>
            <person name="Wang X."/>
            <person name="Yssel A.E.J."/>
            <person name="Chaluvadi S.R."/>
            <person name="Johnson M."/>
            <person name="Gangashetty P."/>
            <person name="Hamidou F."/>
            <person name="Sanogo M.D."/>
            <person name="Zwaenepoel A."/>
            <person name="Wallace J."/>
            <person name="Van De Peer Y."/>
            <person name="Van Deynze A."/>
        </authorList>
    </citation>
    <scope>NUCLEOTIDE SEQUENCE</scope>
    <source>
        <tissue evidence="7">Leaves</tissue>
    </source>
</reference>
<dbReference type="EMBL" id="JACEFO010002029">
    <property type="protein sequence ID" value="KAF8688325.1"/>
    <property type="molecule type" value="Genomic_DNA"/>
</dbReference>
<feature type="compositionally biased region" description="Basic residues" evidence="5">
    <location>
        <begin position="25"/>
        <end position="46"/>
    </location>
</feature>
<dbReference type="InterPro" id="IPR040462">
    <property type="entry name" value="EARLY_FLOWERING_4"/>
</dbReference>
<comment type="subcellular location">
    <subcellularLocation>
        <location evidence="1">Nucleus</location>
    </subcellularLocation>
</comment>
<keyword evidence="3" id="KW-0090">Biological rhythms</keyword>
<dbReference type="Proteomes" id="UP000636709">
    <property type="component" value="Unassembled WGS sequence"/>
</dbReference>
<dbReference type="GO" id="GO:0048511">
    <property type="term" value="P:rhythmic process"/>
    <property type="evidence" value="ECO:0007669"/>
    <property type="project" value="UniProtKB-KW"/>
</dbReference>
<proteinExistence type="inferred from homology"/>
<feature type="region of interest" description="Disordered" evidence="5">
    <location>
        <begin position="200"/>
        <end position="223"/>
    </location>
</feature>
<feature type="domain" description="Protein EARLY FLOWERING 4" evidence="6">
    <location>
        <begin position="123"/>
        <end position="198"/>
    </location>
</feature>
<dbReference type="AlphaFoldDB" id="A0A835B7I8"/>
<dbReference type="PANTHER" id="PTHR33469">
    <property type="entry name" value="PROTEIN ELF4-LIKE 4"/>
    <property type="match status" value="1"/>
</dbReference>
<evidence type="ECO:0000256" key="5">
    <source>
        <dbReference type="SAM" id="MobiDB-lite"/>
    </source>
</evidence>
<evidence type="ECO:0000259" key="6">
    <source>
        <dbReference type="Pfam" id="PF07011"/>
    </source>
</evidence>
<evidence type="ECO:0000313" key="8">
    <source>
        <dbReference type="Proteomes" id="UP000636709"/>
    </source>
</evidence>
<dbReference type="InterPro" id="IPR009741">
    <property type="entry name" value="EARLY_FLOWERING_4_dom"/>
</dbReference>
<organism evidence="7 8">
    <name type="scientific">Digitaria exilis</name>
    <dbReference type="NCBI Taxonomy" id="1010633"/>
    <lineage>
        <taxon>Eukaryota</taxon>
        <taxon>Viridiplantae</taxon>
        <taxon>Streptophyta</taxon>
        <taxon>Embryophyta</taxon>
        <taxon>Tracheophyta</taxon>
        <taxon>Spermatophyta</taxon>
        <taxon>Magnoliopsida</taxon>
        <taxon>Liliopsida</taxon>
        <taxon>Poales</taxon>
        <taxon>Poaceae</taxon>
        <taxon>PACMAD clade</taxon>
        <taxon>Panicoideae</taxon>
        <taxon>Panicodae</taxon>
        <taxon>Paniceae</taxon>
        <taxon>Anthephorinae</taxon>
        <taxon>Digitaria</taxon>
    </lineage>
</organism>
<evidence type="ECO:0000256" key="1">
    <source>
        <dbReference type="ARBA" id="ARBA00004123"/>
    </source>
</evidence>
<sequence length="223" mass="23115">MAGFGRNRSTTAAGRDCSRVEKKEGRRKKEKRSPRPSSKRTCRARRGGATEAGPLAPSLAPAAGVAGLPRHSAPHALARQGDLAAPAQVARPNRLAVQILEDGGAGSGEPFVAGRGSGGGGAKLPHVLQKSFGEVQGILEHNRVLIQEISQNQETRDADGLTRNVALIRELNTNIARVVDLYGDLSGSFARAVNAKKADGAAAAAGDKVGPKRPRSAGAGQQQ</sequence>
<evidence type="ECO:0000256" key="4">
    <source>
        <dbReference type="ARBA" id="ARBA00023242"/>
    </source>
</evidence>